<dbReference type="Proteomes" id="UP001056120">
    <property type="component" value="Linkage Group LG22"/>
</dbReference>
<gene>
    <name evidence="1" type="ORF">L1987_65964</name>
</gene>
<name>A0ACB9BVS7_9ASTR</name>
<sequence length="503" mass="57602">MTREIRVSKYEPARPVMKHIDSPRPFVHQKSIQRDRKDRNTVKEVKEISRFSCDERESQYSLKSTIKVKEPPRLSLDSKQNSNLNSKNESRSKPGSIKRPSSGVVARLMGLDSLTDSICEVETLKINPAFSDQMVSRSPMVHSKTKPALQQQDGGDRVFRKPSVYGEMEKMLTALEFNTSGKDLRALKQILEAIQMTKTGLKNKEQSLDLQKPNQPLSPTVKGTSSPKRRELVNRAMKQAKMATESKIITKHHDVNHTDRKQPCLNNENLQDDQTEWNQVGINTDADVRLENRYLPVQQTELLNSIDETLASPCESINVDHGYIKKILLASGFLKDVDSAIRIVQLHPTSSVIKPELFQLLENPNVKEDPRSKSEKVRRKMIFDYVNEILFNKLANRNGKISGRFMNGEKLLKELWSEIDVLQDCSRRCIYDEDDDDDEVKNIVGADVNKKSEDWDKCSYEVPGVVLDIERLVFKDLIDEVVNVEVASLQDRPRIRCRQLFSL</sequence>
<accession>A0ACB9BVS7</accession>
<keyword evidence="2" id="KW-1185">Reference proteome</keyword>
<comment type="caution">
    <text evidence="1">The sequence shown here is derived from an EMBL/GenBank/DDBJ whole genome shotgun (WGS) entry which is preliminary data.</text>
</comment>
<evidence type="ECO:0000313" key="2">
    <source>
        <dbReference type="Proteomes" id="UP001056120"/>
    </source>
</evidence>
<organism evidence="1 2">
    <name type="scientific">Smallanthus sonchifolius</name>
    <dbReference type="NCBI Taxonomy" id="185202"/>
    <lineage>
        <taxon>Eukaryota</taxon>
        <taxon>Viridiplantae</taxon>
        <taxon>Streptophyta</taxon>
        <taxon>Embryophyta</taxon>
        <taxon>Tracheophyta</taxon>
        <taxon>Spermatophyta</taxon>
        <taxon>Magnoliopsida</taxon>
        <taxon>eudicotyledons</taxon>
        <taxon>Gunneridae</taxon>
        <taxon>Pentapetalae</taxon>
        <taxon>asterids</taxon>
        <taxon>campanulids</taxon>
        <taxon>Asterales</taxon>
        <taxon>Asteraceae</taxon>
        <taxon>Asteroideae</taxon>
        <taxon>Heliantheae alliance</taxon>
        <taxon>Millerieae</taxon>
        <taxon>Smallanthus</taxon>
    </lineage>
</organism>
<protein>
    <submittedName>
        <fullName evidence="1">Uncharacterized protein</fullName>
    </submittedName>
</protein>
<reference evidence="1 2" key="2">
    <citation type="journal article" date="2022" name="Mol. Ecol. Resour.">
        <title>The genomes of chicory, endive, great burdock and yacon provide insights into Asteraceae paleo-polyploidization history and plant inulin production.</title>
        <authorList>
            <person name="Fan W."/>
            <person name="Wang S."/>
            <person name="Wang H."/>
            <person name="Wang A."/>
            <person name="Jiang F."/>
            <person name="Liu H."/>
            <person name="Zhao H."/>
            <person name="Xu D."/>
            <person name="Zhang Y."/>
        </authorList>
    </citation>
    <scope>NUCLEOTIDE SEQUENCE [LARGE SCALE GENOMIC DNA]</scope>
    <source>
        <strain evidence="2">cv. Yunnan</strain>
        <tissue evidence="1">Leaves</tissue>
    </source>
</reference>
<proteinExistence type="predicted"/>
<evidence type="ECO:0000313" key="1">
    <source>
        <dbReference type="EMBL" id="KAI3726167.1"/>
    </source>
</evidence>
<dbReference type="EMBL" id="CM042039">
    <property type="protein sequence ID" value="KAI3726167.1"/>
    <property type="molecule type" value="Genomic_DNA"/>
</dbReference>
<reference evidence="2" key="1">
    <citation type="journal article" date="2022" name="Mol. Ecol. Resour.">
        <title>The genomes of chicory, endive, great burdock and yacon provide insights into Asteraceae palaeo-polyploidization history and plant inulin production.</title>
        <authorList>
            <person name="Fan W."/>
            <person name="Wang S."/>
            <person name="Wang H."/>
            <person name="Wang A."/>
            <person name="Jiang F."/>
            <person name="Liu H."/>
            <person name="Zhao H."/>
            <person name="Xu D."/>
            <person name="Zhang Y."/>
        </authorList>
    </citation>
    <scope>NUCLEOTIDE SEQUENCE [LARGE SCALE GENOMIC DNA]</scope>
    <source>
        <strain evidence="2">cv. Yunnan</strain>
    </source>
</reference>